<name>A0A1T4UXY4_9GAMM</name>
<evidence type="ECO:0000313" key="4">
    <source>
        <dbReference type="Proteomes" id="UP000242432"/>
    </source>
</evidence>
<protein>
    <submittedName>
        <fullName evidence="3">Helix-turn-helix</fullName>
    </submittedName>
</protein>
<dbReference type="PROSITE" id="PS50943">
    <property type="entry name" value="HTH_CROC1"/>
    <property type="match status" value="1"/>
</dbReference>
<evidence type="ECO:0000259" key="2">
    <source>
        <dbReference type="PROSITE" id="PS50943"/>
    </source>
</evidence>
<dbReference type="PANTHER" id="PTHR46797">
    <property type="entry name" value="HTH-TYPE TRANSCRIPTIONAL REGULATOR"/>
    <property type="match status" value="1"/>
</dbReference>
<gene>
    <name evidence="3" type="ORF">SAMN02745213_00260</name>
</gene>
<dbReference type="STRING" id="83771.SAMN02910357_01550"/>
<feature type="domain" description="HTH cro/C1-type" evidence="2">
    <location>
        <begin position="35"/>
        <end position="89"/>
    </location>
</feature>
<proteinExistence type="predicted"/>
<dbReference type="GO" id="GO:0003677">
    <property type="term" value="F:DNA binding"/>
    <property type="evidence" value="ECO:0007669"/>
    <property type="project" value="UniProtKB-KW"/>
</dbReference>
<dbReference type="EMBL" id="FUXX01000002">
    <property type="protein sequence ID" value="SKA57589.1"/>
    <property type="molecule type" value="Genomic_DNA"/>
</dbReference>
<dbReference type="InterPro" id="IPR001387">
    <property type="entry name" value="Cro/C1-type_HTH"/>
</dbReference>
<keyword evidence="4" id="KW-1185">Reference proteome</keyword>
<accession>A0A1T4UXY4</accession>
<dbReference type="SUPFAM" id="SSF47413">
    <property type="entry name" value="lambda repressor-like DNA-binding domains"/>
    <property type="match status" value="1"/>
</dbReference>
<sequence length="91" mass="10157">MSNKFEDFLAEQLKDPKVKKEYDALEPKYALIESIILARKEKNLTQKQLSELTGITQADLSKIENGNANPSLNTLLKLAKGLGKKLQVSLV</sequence>
<dbReference type="GO" id="GO:0003700">
    <property type="term" value="F:DNA-binding transcription factor activity"/>
    <property type="evidence" value="ECO:0007669"/>
    <property type="project" value="TreeGrafter"/>
</dbReference>
<dbReference type="PANTHER" id="PTHR46797:SF1">
    <property type="entry name" value="METHYLPHOSPHONATE SYNTHASE"/>
    <property type="match status" value="1"/>
</dbReference>
<dbReference type="Gene3D" id="1.10.260.40">
    <property type="entry name" value="lambda repressor-like DNA-binding domains"/>
    <property type="match status" value="1"/>
</dbReference>
<dbReference type="RefSeq" id="WP_078927880.1">
    <property type="nucleotide sequence ID" value="NZ_FUXX01000002.1"/>
</dbReference>
<organism evidence="3 4">
    <name type="scientific">Succinivibrio dextrinosolvens DSM 3072</name>
    <dbReference type="NCBI Taxonomy" id="1123324"/>
    <lineage>
        <taxon>Bacteria</taxon>
        <taxon>Pseudomonadati</taxon>
        <taxon>Pseudomonadota</taxon>
        <taxon>Gammaproteobacteria</taxon>
        <taxon>Aeromonadales</taxon>
        <taxon>Succinivibrionaceae</taxon>
        <taxon>Succinivibrio</taxon>
    </lineage>
</organism>
<dbReference type="Proteomes" id="UP000242432">
    <property type="component" value="Unassembled WGS sequence"/>
</dbReference>
<dbReference type="GO" id="GO:0005829">
    <property type="term" value="C:cytosol"/>
    <property type="evidence" value="ECO:0007669"/>
    <property type="project" value="TreeGrafter"/>
</dbReference>
<dbReference type="AlphaFoldDB" id="A0A1T4UXY4"/>
<dbReference type="Pfam" id="PF01381">
    <property type="entry name" value="HTH_3"/>
    <property type="match status" value="1"/>
</dbReference>
<reference evidence="4" key="1">
    <citation type="submission" date="2017-02" db="EMBL/GenBank/DDBJ databases">
        <authorList>
            <person name="Varghese N."/>
            <person name="Submissions S."/>
        </authorList>
    </citation>
    <scope>NUCLEOTIDE SEQUENCE [LARGE SCALE GENOMIC DNA]</scope>
    <source>
        <strain evidence="4">DSM 3072</strain>
    </source>
</reference>
<dbReference type="InterPro" id="IPR010982">
    <property type="entry name" value="Lambda_DNA-bd_dom_sf"/>
</dbReference>
<evidence type="ECO:0000256" key="1">
    <source>
        <dbReference type="ARBA" id="ARBA00023125"/>
    </source>
</evidence>
<dbReference type="InterPro" id="IPR050807">
    <property type="entry name" value="TransReg_Diox_bact_type"/>
</dbReference>
<dbReference type="SMART" id="SM00530">
    <property type="entry name" value="HTH_XRE"/>
    <property type="match status" value="1"/>
</dbReference>
<evidence type="ECO:0000313" key="3">
    <source>
        <dbReference type="EMBL" id="SKA57589.1"/>
    </source>
</evidence>
<keyword evidence="1" id="KW-0238">DNA-binding</keyword>
<dbReference type="CDD" id="cd00093">
    <property type="entry name" value="HTH_XRE"/>
    <property type="match status" value="1"/>
</dbReference>